<dbReference type="CDD" id="cd09111">
    <property type="entry name" value="PLDc_ymdC_like_1"/>
    <property type="match status" value="1"/>
</dbReference>
<organism evidence="3 4">
    <name type="scientific">Colwellia psychrerythraea</name>
    <name type="common">Vibrio psychroerythus</name>
    <dbReference type="NCBI Taxonomy" id="28229"/>
    <lineage>
        <taxon>Bacteria</taxon>
        <taxon>Pseudomonadati</taxon>
        <taxon>Pseudomonadota</taxon>
        <taxon>Gammaproteobacteria</taxon>
        <taxon>Alteromonadales</taxon>
        <taxon>Colwelliaceae</taxon>
        <taxon>Colwellia</taxon>
    </lineage>
</organism>
<evidence type="ECO:0000259" key="2">
    <source>
        <dbReference type="PROSITE" id="PS50035"/>
    </source>
</evidence>
<keyword evidence="1" id="KW-1133">Transmembrane helix</keyword>
<keyword evidence="1" id="KW-0472">Membrane</keyword>
<proteinExistence type="predicted"/>
<sequence length="522" mass="59248">MSFSRIYSVIIYLFFTVILSACSMLPTDFEQIESKAYTDTGQTWLGETASQLQVENTEHSSMYLIAEGTDAFLTRMALLSKAERSVDVQYFIWKADIIGKLLMHKMLEVADKGVRVRLLLDDLSLDNKTKKILFAMDHHEFIEVRIYNPFSSSGYKAPAALTDTSRINRRMHNKSFTVDSQYTIVGGRNIEENYFSANERSNYADLDIIAVGPVVAEVNEQFDIYFNSPLAIPGYVFDDHKFQKNSLEEVKQALADYVLSVKNSDYAQDLKNSAMYQRIESGLAGNNKERIYQGKAHVIYDSPAKTLGKSELETTYMLSMLRPHVDKINQSLELISPYFVPGDEGTKHLIALVNKGIKVRVITNSLASTDGIMAQSGYARQRYELLQGGVELYELKPRAKSKASRSLSRSAEAKSALHAKTYIFDRKEVYIGSFNFDPRSAKINTELGVVCEIPEMAEYIATELFDKNIKQAAYQVTLQDDEVVWLDKVNGKVIVHDVQPETSWWRRFNLSLYSILPIESQL</sequence>
<dbReference type="PANTHER" id="PTHR21248:SF12">
    <property type="entry name" value="CARDIOLIPIN SYNTHASE C"/>
    <property type="match status" value="1"/>
</dbReference>
<gene>
    <name evidence="3" type="ORF">GAB14E_1000</name>
</gene>
<feature type="domain" description="PLD phosphodiesterase" evidence="2">
    <location>
        <begin position="167"/>
        <end position="194"/>
    </location>
</feature>
<dbReference type="EMBL" id="JQEC01000002">
    <property type="protein sequence ID" value="KGJ97411.1"/>
    <property type="molecule type" value="Genomic_DNA"/>
</dbReference>
<dbReference type="GO" id="GO:0032049">
    <property type="term" value="P:cardiolipin biosynthetic process"/>
    <property type="evidence" value="ECO:0007669"/>
    <property type="project" value="UniProtKB-ARBA"/>
</dbReference>
<reference evidence="3 4" key="1">
    <citation type="submission" date="2014-08" db="EMBL/GenBank/DDBJ databases">
        <title>Genomic and Phenotypic Diversity of Colwellia psychrerythraea strains from Disparate Marine Basins.</title>
        <authorList>
            <person name="Techtmann S.M."/>
            <person name="Stelling S.C."/>
            <person name="Utturkar S.M."/>
            <person name="Alshibli N."/>
            <person name="Harris A."/>
            <person name="Brown S.D."/>
            <person name="Hazen T.C."/>
        </authorList>
    </citation>
    <scope>NUCLEOTIDE SEQUENCE [LARGE SCALE GENOMIC DNA]</scope>
    <source>
        <strain evidence="3 4">GAB14E</strain>
    </source>
</reference>
<evidence type="ECO:0000256" key="1">
    <source>
        <dbReference type="SAM" id="Phobius"/>
    </source>
</evidence>
<dbReference type="OrthoDB" id="9814092at2"/>
<dbReference type="PROSITE" id="PS51257">
    <property type="entry name" value="PROKAR_LIPOPROTEIN"/>
    <property type="match status" value="1"/>
</dbReference>
<dbReference type="RefSeq" id="WP_052093353.1">
    <property type="nucleotide sequence ID" value="NZ_JQEC01000002.1"/>
</dbReference>
<dbReference type="PANTHER" id="PTHR21248">
    <property type="entry name" value="CARDIOLIPIN SYNTHASE"/>
    <property type="match status" value="1"/>
</dbReference>
<dbReference type="SUPFAM" id="SSF56024">
    <property type="entry name" value="Phospholipase D/nuclease"/>
    <property type="match status" value="2"/>
</dbReference>
<feature type="domain" description="PLD phosphodiesterase" evidence="2">
    <location>
        <begin position="413"/>
        <end position="440"/>
    </location>
</feature>
<dbReference type="PATRIC" id="fig|28229.3.peg.153"/>
<dbReference type="Pfam" id="PF13091">
    <property type="entry name" value="PLDc_2"/>
    <property type="match status" value="2"/>
</dbReference>
<comment type="caution">
    <text evidence="3">The sequence shown here is derived from an EMBL/GenBank/DDBJ whole genome shotgun (WGS) entry which is preliminary data.</text>
</comment>
<name>A0A099L3G8_COLPS</name>
<dbReference type="GO" id="GO:0030572">
    <property type="term" value="F:phosphatidyltransferase activity"/>
    <property type="evidence" value="ECO:0007669"/>
    <property type="project" value="UniProtKB-ARBA"/>
</dbReference>
<feature type="transmembrane region" description="Helical" evidence="1">
    <location>
        <begin position="6"/>
        <end position="25"/>
    </location>
</feature>
<dbReference type="InterPro" id="IPR025202">
    <property type="entry name" value="PLD-like_dom"/>
</dbReference>
<dbReference type="InterPro" id="IPR001736">
    <property type="entry name" value="PLipase_D/transphosphatidylase"/>
</dbReference>
<dbReference type="PROSITE" id="PS50035">
    <property type="entry name" value="PLD"/>
    <property type="match status" value="2"/>
</dbReference>
<protein>
    <submittedName>
        <fullName evidence="3">Phospholipase D-like domain containing protein</fullName>
    </submittedName>
</protein>
<evidence type="ECO:0000313" key="4">
    <source>
        <dbReference type="Proteomes" id="UP000029868"/>
    </source>
</evidence>
<dbReference type="Proteomes" id="UP000029868">
    <property type="component" value="Unassembled WGS sequence"/>
</dbReference>
<dbReference type="AlphaFoldDB" id="A0A099L3G8"/>
<dbReference type="SMART" id="SM00155">
    <property type="entry name" value="PLDc"/>
    <property type="match status" value="2"/>
</dbReference>
<accession>A0A099L3G8</accession>
<evidence type="ECO:0000313" key="3">
    <source>
        <dbReference type="EMBL" id="KGJ97411.1"/>
    </source>
</evidence>
<keyword evidence="1" id="KW-0812">Transmembrane</keyword>
<dbReference type="Gene3D" id="3.30.870.10">
    <property type="entry name" value="Endonuclease Chain A"/>
    <property type="match status" value="2"/>
</dbReference>
<dbReference type="CDD" id="cd09113">
    <property type="entry name" value="PLDc_ymdC_like_2"/>
    <property type="match status" value="1"/>
</dbReference>